<reference evidence="1" key="1">
    <citation type="journal article" date="2014" name="Front. Microbiol.">
        <title>High frequency of phylogenetically diverse reductive dehalogenase-homologous genes in deep subseafloor sedimentary metagenomes.</title>
        <authorList>
            <person name="Kawai M."/>
            <person name="Futagami T."/>
            <person name="Toyoda A."/>
            <person name="Takaki Y."/>
            <person name="Nishi S."/>
            <person name="Hori S."/>
            <person name="Arai W."/>
            <person name="Tsubouchi T."/>
            <person name="Morono Y."/>
            <person name="Uchiyama I."/>
            <person name="Ito T."/>
            <person name="Fujiyama A."/>
            <person name="Inagaki F."/>
            <person name="Takami H."/>
        </authorList>
    </citation>
    <scope>NUCLEOTIDE SEQUENCE</scope>
    <source>
        <strain evidence="1">Expedition CK06-06</strain>
    </source>
</reference>
<proteinExistence type="predicted"/>
<organism evidence="1">
    <name type="scientific">marine sediment metagenome</name>
    <dbReference type="NCBI Taxonomy" id="412755"/>
    <lineage>
        <taxon>unclassified sequences</taxon>
        <taxon>metagenomes</taxon>
        <taxon>ecological metagenomes</taxon>
    </lineage>
</organism>
<dbReference type="AlphaFoldDB" id="X1T551"/>
<dbReference type="EMBL" id="BARW01010347">
    <property type="protein sequence ID" value="GAI75154.1"/>
    <property type="molecule type" value="Genomic_DNA"/>
</dbReference>
<name>X1T551_9ZZZZ</name>
<evidence type="ECO:0000313" key="1">
    <source>
        <dbReference type="EMBL" id="GAI75154.1"/>
    </source>
</evidence>
<gene>
    <name evidence="1" type="ORF">S12H4_20408</name>
</gene>
<protein>
    <submittedName>
        <fullName evidence="1">Uncharacterized protein</fullName>
    </submittedName>
</protein>
<accession>X1T551</accession>
<comment type="caution">
    <text evidence="1">The sequence shown here is derived from an EMBL/GenBank/DDBJ whole genome shotgun (WGS) entry which is preliminary data.</text>
</comment>
<feature type="non-terminal residue" evidence="1">
    <location>
        <position position="1"/>
    </location>
</feature>
<sequence length="44" mass="5133">LEALRFKYISTDTKSIKAVKEAHFREIYQAQKKLEKAGFSWSGK</sequence>